<dbReference type="AlphaFoldDB" id="A0A4Z2GCC7"/>
<feature type="region of interest" description="Disordered" evidence="1">
    <location>
        <begin position="75"/>
        <end position="96"/>
    </location>
</feature>
<dbReference type="EMBL" id="SRLO01000597">
    <property type="protein sequence ID" value="TNN51029.1"/>
    <property type="molecule type" value="Genomic_DNA"/>
</dbReference>
<name>A0A4Z2GCC7_9TELE</name>
<keyword evidence="3" id="KW-1185">Reference proteome</keyword>
<organism evidence="2 3">
    <name type="scientific">Liparis tanakae</name>
    <name type="common">Tanaka's snailfish</name>
    <dbReference type="NCBI Taxonomy" id="230148"/>
    <lineage>
        <taxon>Eukaryota</taxon>
        <taxon>Metazoa</taxon>
        <taxon>Chordata</taxon>
        <taxon>Craniata</taxon>
        <taxon>Vertebrata</taxon>
        <taxon>Euteleostomi</taxon>
        <taxon>Actinopterygii</taxon>
        <taxon>Neopterygii</taxon>
        <taxon>Teleostei</taxon>
        <taxon>Neoteleostei</taxon>
        <taxon>Acanthomorphata</taxon>
        <taxon>Eupercaria</taxon>
        <taxon>Perciformes</taxon>
        <taxon>Cottioidei</taxon>
        <taxon>Cottales</taxon>
        <taxon>Liparidae</taxon>
        <taxon>Liparis</taxon>
    </lineage>
</organism>
<gene>
    <name evidence="2" type="ORF">EYF80_038759</name>
</gene>
<feature type="compositionally biased region" description="Acidic residues" evidence="1">
    <location>
        <begin position="28"/>
        <end position="45"/>
    </location>
</feature>
<evidence type="ECO:0000256" key="1">
    <source>
        <dbReference type="SAM" id="MobiDB-lite"/>
    </source>
</evidence>
<accession>A0A4Z2GCC7</accession>
<evidence type="ECO:0000313" key="2">
    <source>
        <dbReference type="EMBL" id="TNN51029.1"/>
    </source>
</evidence>
<dbReference type="Proteomes" id="UP000314294">
    <property type="component" value="Unassembled WGS sequence"/>
</dbReference>
<reference evidence="2 3" key="1">
    <citation type="submission" date="2019-03" db="EMBL/GenBank/DDBJ databases">
        <title>First draft genome of Liparis tanakae, snailfish: a comprehensive survey of snailfish specific genes.</title>
        <authorList>
            <person name="Kim W."/>
            <person name="Song I."/>
            <person name="Jeong J.-H."/>
            <person name="Kim D."/>
            <person name="Kim S."/>
            <person name="Ryu S."/>
            <person name="Song J.Y."/>
            <person name="Lee S.K."/>
        </authorList>
    </citation>
    <scope>NUCLEOTIDE SEQUENCE [LARGE SCALE GENOMIC DNA]</scope>
    <source>
        <tissue evidence="2">Muscle</tissue>
    </source>
</reference>
<protein>
    <submittedName>
        <fullName evidence="2">Uncharacterized protein</fullName>
    </submittedName>
</protein>
<feature type="region of interest" description="Disordered" evidence="1">
    <location>
        <begin position="1"/>
        <end position="54"/>
    </location>
</feature>
<proteinExistence type="predicted"/>
<evidence type="ECO:0000313" key="3">
    <source>
        <dbReference type="Proteomes" id="UP000314294"/>
    </source>
</evidence>
<feature type="region of interest" description="Disordered" evidence="1">
    <location>
        <begin position="119"/>
        <end position="153"/>
    </location>
</feature>
<comment type="caution">
    <text evidence="2">The sequence shown here is derived from an EMBL/GenBank/DDBJ whole genome shotgun (WGS) entry which is preliminary data.</text>
</comment>
<sequence>MQTGTGKQEVGPERFESIRRRKRRKEEEEKEEEQEEKEEKEEETQLGESQKDGATWSVAGHVFCVRINTPIIPPGVIASASRRPPRPPRPPRPVIGRRLPRKRFFLFMKRVLVSLHRSSGDNGGVDNTPEVPAPRPRARGRVAGGTGRPLPGLRVVRDQKHSYVTPPVCRPLHRREYI</sequence>